<sequence length="181" mass="18710">MLSVAGSCCAASISVDSTKTSTGIAYSLTLDAGAPEQFNNIFIEVTAIGSTELRNPAQFTFDSGVGGEDRTYINSTLVTPPFQGGLGWSPVGAESTGSILTARMGPLGAFIDTSASLFLANVSLPDCGGIEYLITLNNTGDEVFRAEGVSPLTPHDCIPEPSTMALAGLSMIGLVLRRRNG</sequence>
<dbReference type="Proteomes" id="UP000323917">
    <property type="component" value="Chromosome"/>
</dbReference>
<dbReference type="KEGG" id="bgok:Pr1d_11240"/>
<feature type="domain" description="Ice-binding protein C-terminal" evidence="1">
    <location>
        <begin position="158"/>
        <end position="179"/>
    </location>
</feature>
<name>A0A5B9Q4A9_9BACT</name>
<dbReference type="OrthoDB" id="8904400at2"/>
<dbReference type="AlphaFoldDB" id="A0A5B9Q4A9"/>
<evidence type="ECO:0000313" key="3">
    <source>
        <dbReference type="Proteomes" id="UP000323917"/>
    </source>
</evidence>
<organism evidence="2 3">
    <name type="scientific">Bythopirellula goksoeyrii</name>
    <dbReference type="NCBI Taxonomy" id="1400387"/>
    <lineage>
        <taxon>Bacteria</taxon>
        <taxon>Pseudomonadati</taxon>
        <taxon>Planctomycetota</taxon>
        <taxon>Planctomycetia</taxon>
        <taxon>Pirellulales</taxon>
        <taxon>Lacipirellulaceae</taxon>
        <taxon>Bythopirellula</taxon>
    </lineage>
</organism>
<accession>A0A5B9Q4A9</accession>
<gene>
    <name evidence="2" type="ORF">Pr1d_11240</name>
</gene>
<evidence type="ECO:0000259" key="1">
    <source>
        <dbReference type="Pfam" id="PF07589"/>
    </source>
</evidence>
<proteinExistence type="predicted"/>
<dbReference type="NCBIfam" id="TIGR02595">
    <property type="entry name" value="PEP_CTERM"/>
    <property type="match status" value="1"/>
</dbReference>
<reference evidence="2 3" key="1">
    <citation type="submission" date="2019-08" db="EMBL/GenBank/DDBJ databases">
        <title>Deep-cultivation of Planctomycetes and their phenomic and genomic characterization uncovers novel biology.</title>
        <authorList>
            <person name="Wiegand S."/>
            <person name="Jogler M."/>
            <person name="Boedeker C."/>
            <person name="Pinto D."/>
            <person name="Vollmers J."/>
            <person name="Rivas-Marin E."/>
            <person name="Kohn T."/>
            <person name="Peeters S.H."/>
            <person name="Heuer A."/>
            <person name="Rast P."/>
            <person name="Oberbeckmann S."/>
            <person name="Bunk B."/>
            <person name="Jeske O."/>
            <person name="Meyerdierks A."/>
            <person name="Storesund J.E."/>
            <person name="Kallscheuer N."/>
            <person name="Luecker S."/>
            <person name="Lage O.M."/>
            <person name="Pohl T."/>
            <person name="Merkel B.J."/>
            <person name="Hornburger P."/>
            <person name="Mueller R.-W."/>
            <person name="Bruemmer F."/>
            <person name="Labrenz M."/>
            <person name="Spormann A.M."/>
            <person name="Op den Camp H."/>
            <person name="Overmann J."/>
            <person name="Amann R."/>
            <person name="Jetten M.S.M."/>
            <person name="Mascher T."/>
            <person name="Medema M.H."/>
            <person name="Devos D.P."/>
            <person name="Kaster A.-K."/>
            <person name="Ovreas L."/>
            <person name="Rohde M."/>
            <person name="Galperin M.Y."/>
            <person name="Jogler C."/>
        </authorList>
    </citation>
    <scope>NUCLEOTIDE SEQUENCE [LARGE SCALE GENOMIC DNA]</scope>
    <source>
        <strain evidence="2 3">Pr1d</strain>
    </source>
</reference>
<protein>
    <recommendedName>
        <fullName evidence="1">Ice-binding protein C-terminal domain-containing protein</fullName>
    </recommendedName>
</protein>
<dbReference type="Pfam" id="PF07589">
    <property type="entry name" value="PEP-CTERM"/>
    <property type="match status" value="1"/>
</dbReference>
<evidence type="ECO:0000313" key="2">
    <source>
        <dbReference type="EMBL" id="QEG33854.1"/>
    </source>
</evidence>
<dbReference type="InterPro" id="IPR013424">
    <property type="entry name" value="Ice-binding_C"/>
</dbReference>
<keyword evidence="3" id="KW-1185">Reference proteome</keyword>
<dbReference type="EMBL" id="CP042913">
    <property type="protein sequence ID" value="QEG33854.1"/>
    <property type="molecule type" value="Genomic_DNA"/>
</dbReference>
<dbReference type="RefSeq" id="WP_148072574.1">
    <property type="nucleotide sequence ID" value="NZ_CP042913.1"/>
</dbReference>